<proteinExistence type="predicted"/>
<dbReference type="Pfam" id="PF23671">
    <property type="entry name" value="HTH_70"/>
    <property type="match status" value="1"/>
</dbReference>
<reference evidence="2 3" key="1">
    <citation type="submission" date="2016-09" db="EMBL/GenBank/DDBJ databases">
        <title>The draft genome of Dichanthelium oligosanthes: A C3 panicoid grass species.</title>
        <authorList>
            <person name="Studer A.J."/>
            <person name="Schnable J.C."/>
            <person name="Brutnell T.P."/>
        </authorList>
    </citation>
    <scope>NUCLEOTIDE SEQUENCE [LARGE SCALE GENOMIC DNA]</scope>
    <source>
        <strain evidence="3">cv. Kellogg 1175</strain>
        <tissue evidence="2">Leaf</tissue>
    </source>
</reference>
<keyword evidence="3" id="KW-1185">Reference proteome</keyword>
<dbReference type="EMBL" id="LWDX02022957">
    <property type="protein sequence ID" value="OEL31648.1"/>
    <property type="molecule type" value="Genomic_DNA"/>
</dbReference>
<organism evidence="2 3">
    <name type="scientific">Dichanthelium oligosanthes</name>
    <dbReference type="NCBI Taxonomy" id="888268"/>
    <lineage>
        <taxon>Eukaryota</taxon>
        <taxon>Viridiplantae</taxon>
        <taxon>Streptophyta</taxon>
        <taxon>Embryophyta</taxon>
        <taxon>Tracheophyta</taxon>
        <taxon>Spermatophyta</taxon>
        <taxon>Magnoliopsida</taxon>
        <taxon>Liliopsida</taxon>
        <taxon>Poales</taxon>
        <taxon>Poaceae</taxon>
        <taxon>PACMAD clade</taxon>
        <taxon>Panicoideae</taxon>
        <taxon>Panicodae</taxon>
        <taxon>Paniceae</taxon>
        <taxon>Dichantheliinae</taxon>
        <taxon>Dichanthelium</taxon>
    </lineage>
</organism>
<gene>
    <name evidence="2" type="ORF">BAE44_0007334</name>
</gene>
<sequence length="132" mass="14825">MFNDEWSASDVRMVKSLIASQNANNYVDDTNKKPNAIVDEIHARFLWKKRRQKNSSNWEALAFAAGGAYNPNYYGSGGQHAPMNNLAQVWSPILTVLARRAAANHFEWTAYGGYFFCSSSTGGDWKPDGLDW</sequence>
<comment type="caution">
    <text evidence="2">The sequence shown here is derived from an EMBL/GenBank/DDBJ whole genome shotgun (WGS) entry which is preliminary data.</text>
</comment>
<dbReference type="OrthoDB" id="582313at2759"/>
<evidence type="ECO:0000313" key="3">
    <source>
        <dbReference type="Proteomes" id="UP000095767"/>
    </source>
</evidence>
<dbReference type="STRING" id="888268.A0A1E5W2U8"/>
<feature type="domain" description="HTH 3-helical bundle" evidence="1">
    <location>
        <begin position="3"/>
        <end position="52"/>
    </location>
</feature>
<dbReference type="InterPro" id="IPR056195">
    <property type="entry name" value="HTH_70"/>
</dbReference>
<name>A0A1E5W2U8_9POAL</name>
<accession>A0A1E5W2U8</accession>
<evidence type="ECO:0000259" key="1">
    <source>
        <dbReference type="Pfam" id="PF23671"/>
    </source>
</evidence>
<dbReference type="Proteomes" id="UP000095767">
    <property type="component" value="Unassembled WGS sequence"/>
</dbReference>
<dbReference type="AlphaFoldDB" id="A0A1E5W2U8"/>
<evidence type="ECO:0000313" key="2">
    <source>
        <dbReference type="EMBL" id="OEL31648.1"/>
    </source>
</evidence>
<protein>
    <recommendedName>
        <fullName evidence="1">HTH 3-helical bundle domain-containing protein</fullName>
    </recommendedName>
</protein>